<keyword evidence="7" id="KW-0325">Glycoprotein</keyword>
<feature type="domain" description="Fibronectin type III-like" evidence="12">
    <location>
        <begin position="868"/>
        <end position="936"/>
    </location>
</feature>
<keyword evidence="9 11" id="KW-0326">Glycosidase</keyword>
<keyword evidence="8 11" id="KW-0119">Carbohydrate metabolism</keyword>
<evidence type="ECO:0000259" key="12">
    <source>
        <dbReference type="SMART" id="SM01217"/>
    </source>
</evidence>
<dbReference type="Gene3D" id="2.60.40.10">
    <property type="entry name" value="Immunoglobulins"/>
    <property type="match status" value="1"/>
</dbReference>
<evidence type="ECO:0000256" key="11">
    <source>
        <dbReference type="RuleBase" id="RU361161"/>
    </source>
</evidence>
<dbReference type="InterPro" id="IPR001764">
    <property type="entry name" value="Glyco_hydro_3_N"/>
</dbReference>
<dbReference type="InterPro" id="IPR036962">
    <property type="entry name" value="Glyco_hydro_3_N_sf"/>
</dbReference>
<dbReference type="GO" id="GO:0030245">
    <property type="term" value="P:cellulose catabolic process"/>
    <property type="evidence" value="ECO:0007669"/>
    <property type="project" value="UniProtKB-UniPathway"/>
</dbReference>
<dbReference type="Proteomes" id="UP000310421">
    <property type="component" value="Unassembled WGS sequence"/>
</dbReference>
<dbReference type="PANTHER" id="PTHR42715:SF29">
    <property type="entry name" value="BETA-GLUCOSIDASE A-RELATED"/>
    <property type="match status" value="1"/>
</dbReference>
<proteinExistence type="inferred from homology"/>
<dbReference type="Pfam" id="PF14310">
    <property type="entry name" value="Fn3-like"/>
    <property type="match status" value="1"/>
</dbReference>
<dbReference type="Pfam" id="PF00933">
    <property type="entry name" value="Glyco_hydro_3"/>
    <property type="match status" value="1"/>
</dbReference>
<dbReference type="PROSITE" id="PS00775">
    <property type="entry name" value="GLYCOSYL_HYDROL_F3"/>
    <property type="match status" value="1"/>
</dbReference>
<dbReference type="FunFam" id="3.20.20.300:FF:000002">
    <property type="entry name" value="Probable beta-glucosidase"/>
    <property type="match status" value="1"/>
</dbReference>
<dbReference type="SUPFAM" id="SSF51445">
    <property type="entry name" value="(Trans)glycosidases"/>
    <property type="match status" value="1"/>
</dbReference>
<dbReference type="EMBL" id="QZAN01000009">
    <property type="protein sequence ID" value="THW66096.1"/>
    <property type="molecule type" value="Genomic_DNA"/>
</dbReference>
<dbReference type="SMART" id="SM01217">
    <property type="entry name" value="Fn3_like"/>
    <property type="match status" value="1"/>
</dbReference>
<evidence type="ECO:0000256" key="10">
    <source>
        <dbReference type="ARBA" id="ARBA00023326"/>
    </source>
</evidence>
<dbReference type="InterPro" id="IPR002772">
    <property type="entry name" value="Glyco_hydro_3_C"/>
</dbReference>
<name>A0A4S8ZJD8_AURPU</name>
<evidence type="ECO:0000313" key="14">
    <source>
        <dbReference type="Proteomes" id="UP000310421"/>
    </source>
</evidence>
<dbReference type="SUPFAM" id="SSF52279">
    <property type="entry name" value="Beta-D-glucan exohydrolase, C-terminal domain"/>
    <property type="match status" value="1"/>
</dbReference>
<evidence type="ECO:0000256" key="2">
    <source>
        <dbReference type="ARBA" id="ARBA00004987"/>
    </source>
</evidence>
<dbReference type="Gene3D" id="3.20.20.300">
    <property type="entry name" value="Glycoside hydrolase, family 3, N-terminal domain"/>
    <property type="match status" value="1"/>
</dbReference>
<protein>
    <recommendedName>
        <fullName evidence="4 11">beta-glucosidase</fullName>
        <ecNumber evidence="4 11">3.2.1.21</ecNumber>
    </recommendedName>
</protein>
<dbReference type="InterPro" id="IPR019800">
    <property type="entry name" value="Glyco_hydro_3_AS"/>
</dbReference>
<evidence type="ECO:0000313" key="13">
    <source>
        <dbReference type="EMBL" id="THW66096.1"/>
    </source>
</evidence>
<dbReference type="InterPro" id="IPR013783">
    <property type="entry name" value="Ig-like_fold"/>
</dbReference>
<dbReference type="AlphaFoldDB" id="A0A4S8ZJD8"/>
<keyword evidence="5" id="KW-0732">Signal</keyword>
<dbReference type="InterPro" id="IPR017853">
    <property type="entry name" value="GH"/>
</dbReference>
<evidence type="ECO:0000256" key="8">
    <source>
        <dbReference type="ARBA" id="ARBA00023277"/>
    </source>
</evidence>
<evidence type="ECO:0000256" key="9">
    <source>
        <dbReference type="ARBA" id="ARBA00023295"/>
    </source>
</evidence>
<evidence type="ECO:0000256" key="3">
    <source>
        <dbReference type="ARBA" id="ARBA00005336"/>
    </source>
</evidence>
<gene>
    <name evidence="13" type="ORF">D6D20_01529</name>
</gene>
<evidence type="ECO:0000256" key="4">
    <source>
        <dbReference type="ARBA" id="ARBA00012744"/>
    </source>
</evidence>
<dbReference type="InterPro" id="IPR026891">
    <property type="entry name" value="Fn3-like"/>
</dbReference>
<comment type="similarity">
    <text evidence="3 11">Belongs to the glycosyl hydrolase 3 family.</text>
</comment>
<dbReference type="InterPro" id="IPR050288">
    <property type="entry name" value="Cellulose_deg_GH3"/>
</dbReference>
<keyword evidence="10 11" id="KW-0624">Polysaccharide degradation</keyword>
<dbReference type="GO" id="GO:0008422">
    <property type="term" value="F:beta-glucosidase activity"/>
    <property type="evidence" value="ECO:0007669"/>
    <property type="project" value="UniProtKB-EC"/>
</dbReference>
<evidence type="ECO:0000256" key="1">
    <source>
        <dbReference type="ARBA" id="ARBA00000448"/>
    </source>
</evidence>
<comment type="caution">
    <text evidence="13">The sequence shown here is derived from an EMBL/GenBank/DDBJ whole genome shotgun (WGS) entry which is preliminary data.</text>
</comment>
<organism evidence="13 14">
    <name type="scientific">Aureobasidium pullulans</name>
    <name type="common">Black yeast</name>
    <name type="synonym">Pullularia pullulans</name>
    <dbReference type="NCBI Taxonomy" id="5580"/>
    <lineage>
        <taxon>Eukaryota</taxon>
        <taxon>Fungi</taxon>
        <taxon>Dikarya</taxon>
        <taxon>Ascomycota</taxon>
        <taxon>Pezizomycotina</taxon>
        <taxon>Dothideomycetes</taxon>
        <taxon>Dothideomycetidae</taxon>
        <taxon>Dothideales</taxon>
        <taxon>Saccotheciaceae</taxon>
        <taxon>Aureobasidium</taxon>
    </lineage>
</organism>
<accession>A0A4S8ZJD8</accession>
<evidence type="ECO:0000256" key="5">
    <source>
        <dbReference type="ARBA" id="ARBA00022729"/>
    </source>
</evidence>
<evidence type="ECO:0000256" key="7">
    <source>
        <dbReference type="ARBA" id="ARBA00023180"/>
    </source>
</evidence>
<dbReference type="UniPathway" id="UPA00696"/>
<dbReference type="Pfam" id="PF01915">
    <property type="entry name" value="Glyco_hydro_3_C"/>
    <property type="match status" value="1"/>
</dbReference>
<dbReference type="FunFam" id="3.40.50.1700:FF:000003">
    <property type="entry name" value="Probable beta-glucosidase"/>
    <property type="match status" value="1"/>
</dbReference>
<reference evidence="13 14" key="1">
    <citation type="submission" date="2018-10" db="EMBL/GenBank/DDBJ databases">
        <title>Fifty Aureobasidium pullulans genomes reveal a recombining polyextremotolerant generalist.</title>
        <authorList>
            <person name="Gostincar C."/>
            <person name="Turk M."/>
            <person name="Zajc J."/>
            <person name="Gunde-Cimerman N."/>
        </authorList>
    </citation>
    <scope>NUCLEOTIDE SEQUENCE [LARGE SCALE GENOMIC DNA]</scope>
    <source>
        <strain evidence="13 14">EXF-10751</strain>
    </source>
</reference>
<sequence>MSLDRHFVTGLLKTHGKLHRIVLSLFTIRSLLHQFLVSKFVSALRQHRLKMSGFKSLALLLAAQLANAQGGYPNPPVDGLPFPGTNYPGSEVPYAVAGAKFNQTSPPYYPSPWGTGAGEWAGAYEKARAFVSQLTLAEKVNLTTGVGWESELCVGNTGSIPRLGFKALCLQDSPLGVRFGDFVSAFSAGVTVAATWDRKLAYERGHDMGSEHRDKGVDVMLGPVVGPLGRSPEGGRNWEGFSPDPVLSGVLNAETVKGIQDAGVIACTKHYILNEQEHFRQGGPNISDAVSANVDDITLHELYVWPFADAVRAGTGSVMCSYNQANNSYVCQNSHLLNKVLKAELGFQGFVVSDWAGQHSGVSSALAGLDMTMPGDVSFDSKTSFWGANLTIAVLNGTVPQYRIDDMAVRIVAAWYLVDREDTQLEDGPNFSSWTSRTEGYRHYIAQEGFEKINSHVDVQGNHRDNIREVATKGTVLLKNKGGLPLKGTEQLVGVFGEDAADNQYGPNGCSDRGCDNGTLAMGWGSGKDPMLTEVVGTANFPYLVAPHTAIENEVRSHGKSVESILDSYAYSQIDVLAQRTDEVNGACIVFANADAGEGYIIVDGNQGDRNNLTLWQGGEAVIEHVSSLCKNTIVVLHTVGPVLINDWYEHENITAILWAGVPGQESGNAIVDVLYGKVNPSGKLPFTMGKTRESYGTDLLYEYNNGGAPPQTQFEEGVFIDYRAFDRSGETPVYEFGYGLSYTNFSYSDISVSVNTAAPAYKPNSGFTDAAPIYGTVSNNSADYVFPDDVRRIEYYIYPFLNSTSLRASSGDPYYGSNYSFPAGSSSSAPQPLLPASGASGGNPGLYDVLYTVTATVTNTGAVEGEEVPQLYISLGGPNDPAVVLRQFDKFSIAPGASKTFTAEITRRDVSNWSPELDDWYVSEYPKTVYVGSSSRKLPLKAALPANGATSPGTGNVIIALYQPFDFQVLVPLVFVLYYQDPWSNLVDHLHHAHWLPLYFID</sequence>
<comment type="catalytic activity">
    <reaction evidence="1 11">
        <text>Hydrolysis of terminal, non-reducing beta-D-glucosyl residues with release of beta-D-glucose.</text>
        <dbReference type="EC" id="3.2.1.21"/>
    </reaction>
</comment>
<dbReference type="Gene3D" id="3.40.50.1700">
    <property type="entry name" value="Glycoside hydrolase family 3 C-terminal domain"/>
    <property type="match status" value="1"/>
</dbReference>
<dbReference type="PRINTS" id="PR00133">
    <property type="entry name" value="GLHYDRLASE3"/>
</dbReference>
<dbReference type="InterPro" id="IPR036881">
    <property type="entry name" value="Glyco_hydro_3_C_sf"/>
</dbReference>
<comment type="pathway">
    <text evidence="2 11">Glycan metabolism; cellulose degradation.</text>
</comment>
<dbReference type="PANTHER" id="PTHR42715">
    <property type="entry name" value="BETA-GLUCOSIDASE"/>
    <property type="match status" value="1"/>
</dbReference>
<evidence type="ECO:0000256" key="6">
    <source>
        <dbReference type="ARBA" id="ARBA00022801"/>
    </source>
</evidence>
<keyword evidence="6 11" id="KW-0378">Hydrolase</keyword>
<dbReference type="EC" id="3.2.1.21" evidence="4 11"/>